<name>A0A918Z5M6_9GAMM</name>
<reference evidence="2" key="2">
    <citation type="submission" date="2020-09" db="EMBL/GenBank/DDBJ databases">
        <authorList>
            <person name="Sun Q."/>
            <person name="Kim S."/>
        </authorList>
    </citation>
    <scope>NUCLEOTIDE SEQUENCE</scope>
    <source>
        <strain evidence="2">KCTC 32020</strain>
    </source>
</reference>
<dbReference type="AlphaFoldDB" id="A0A918Z5M6"/>
<feature type="region of interest" description="Disordered" evidence="1">
    <location>
        <begin position="1"/>
        <end position="27"/>
    </location>
</feature>
<proteinExistence type="predicted"/>
<keyword evidence="3" id="KW-1185">Reference proteome</keyword>
<evidence type="ECO:0000313" key="2">
    <source>
        <dbReference type="EMBL" id="GHE37050.1"/>
    </source>
</evidence>
<evidence type="ECO:0000313" key="3">
    <source>
        <dbReference type="Proteomes" id="UP000636453"/>
    </source>
</evidence>
<evidence type="ECO:0000256" key="1">
    <source>
        <dbReference type="SAM" id="MobiDB-lite"/>
    </source>
</evidence>
<protein>
    <recommendedName>
        <fullName evidence="4">Cytochrome c domain-containing protein</fullName>
    </recommendedName>
</protein>
<gene>
    <name evidence="2" type="ORF">GCM10007167_18990</name>
</gene>
<dbReference type="EMBL" id="BNCF01000010">
    <property type="protein sequence ID" value="GHE37050.1"/>
    <property type="molecule type" value="Genomic_DNA"/>
</dbReference>
<feature type="compositionally biased region" description="Basic and acidic residues" evidence="1">
    <location>
        <begin position="1"/>
        <end position="21"/>
    </location>
</feature>
<evidence type="ECO:0008006" key="4">
    <source>
        <dbReference type="Google" id="ProtNLM"/>
    </source>
</evidence>
<dbReference type="SUPFAM" id="SSF48695">
    <property type="entry name" value="Multiheme cytochromes"/>
    <property type="match status" value="1"/>
</dbReference>
<organism evidence="2 3">
    <name type="scientific">Vulcaniibacterium thermophilum</name>
    <dbReference type="NCBI Taxonomy" id="1169913"/>
    <lineage>
        <taxon>Bacteria</taxon>
        <taxon>Pseudomonadati</taxon>
        <taxon>Pseudomonadota</taxon>
        <taxon>Gammaproteobacteria</taxon>
        <taxon>Lysobacterales</taxon>
        <taxon>Lysobacteraceae</taxon>
        <taxon>Vulcaniibacterium</taxon>
    </lineage>
</organism>
<dbReference type="InterPro" id="IPR036280">
    <property type="entry name" value="Multihaem_cyt_sf"/>
</dbReference>
<sequence length="386" mass="41064">MARADGPPRRREWPAKGDARHGSVPHAGPSMKALHALAFLAAGAALALALAAADAASPPDPPPLPELLSGTGLFVPGSVERVQADVIEFSPQYPLWSDATEKRRWLRLPPGAFVDASDPDAWVFPPGTRLWKQFALGGRRLETRLIERLADGSWRYATYVWDADGRDARLAPATGAAALTVAGRDAPYPIPSETDCRACHEGAPVPVLGFSALQLSPDRDPLAPHAGPAVPEADLRALVARGVVRNLPPSLLESPPRIAARSPVERAALGYLHGNCGQCHSRPDAAGAGVPVDVRLAQSVVDPASARQVLDSLVRAPSRFRPHGTDAARVVQPGHPDASVLALRMRSRDPRTQMPPLGSTLTDAEGLALIERWIAHDLPRNESLTP</sequence>
<reference evidence="2" key="1">
    <citation type="journal article" date="2014" name="Int. J. Syst. Evol. Microbiol.">
        <title>Complete genome sequence of Corynebacterium casei LMG S-19264T (=DSM 44701T), isolated from a smear-ripened cheese.</title>
        <authorList>
            <consortium name="US DOE Joint Genome Institute (JGI-PGF)"/>
            <person name="Walter F."/>
            <person name="Albersmeier A."/>
            <person name="Kalinowski J."/>
            <person name="Ruckert C."/>
        </authorList>
    </citation>
    <scope>NUCLEOTIDE SEQUENCE</scope>
    <source>
        <strain evidence="2">KCTC 32020</strain>
    </source>
</reference>
<accession>A0A918Z5M6</accession>
<comment type="caution">
    <text evidence="2">The sequence shown here is derived from an EMBL/GenBank/DDBJ whole genome shotgun (WGS) entry which is preliminary data.</text>
</comment>
<dbReference type="Proteomes" id="UP000636453">
    <property type="component" value="Unassembled WGS sequence"/>
</dbReference>